<comment type="catalytic activity">
    <reaction evidence="9">
        <text>L-tyrosyl-[protein] + ATP = O-phospho-L-tyrosyl-[protein] + ADP + H(+)</text>
        <dbReference type="Rhea" id="RHEA:10596"/>
        <dbReference type="Rhea" id="RHEA-COMP:10136"/>
        <dbReference type="Rhea" id="RHEA-COMP:20101"/>
        <dbReference type="ChEBI" id="CHEBI:15378"/>
        <dbReference type="ChEBI" id="CHEBI:30616"/>
        <dbReference type="ChEBI" id="CHEBI:46858"/>
        <dbReference type="ChEBI" id="CHEBI:61978"/>
        <dbReference type="ChEBI" id="CHEBI:456216"/>
        <dbReference type="EC" id="2.7.12.1"/>
    </reaction>
</comment>
<keyword evidence="5" id="KW-0418">Kinase</keyword>
<feature type="compositionally biased region" description="Basic and acidic residues" evidence="10">
    <location>
        <begin position="1"/>
        <end position="18"/>
    </location>
</feature>
<reference evidence="13 14" key="1">
    <citation type="submission" date="2020-04" db="EMBL/GenBank/DDBJ databases">
        <title>Perkinsus olseni comparative genomics.</title>
        <authorList>
            <person name="Bogema D.R."/>
        </authorList>
    </citation>
    <scope>NUCLEOTIDE SEQUENCE [LARGE SCALE GENOMIC DNA]</scope>
    <source>
        <strain evidence="13">ATCC PRA-31</strain>
    </source>
</reference>
<evidence type="ECO:0000256" key="5">
    <source>
        <dbReference type="ARBA" id="ARBA00022777"/>
    </source>
</evidence>
<evidence type="ECO:0000256" key="9">
    <source>
        <dbReference type="ARBA" id="ARBA00051680"/>
    </source>
</evidence>
<name>A0A7J6LZD2_PEROL</name>
<dbReference type="EMBL" id="JABANN010000255">
    <property type="protein sequence ID" value="KAF4664594.1"/>
    <property type="molecule type" value="Genomic_DNA"/>
</dbReference>
<evidence type="ECO:0000259" key="12">
    <source>
        <dbReference type="PROSITE" id="PS50011"/>
    </source>
</evidence>
<proteinExistence type="predicted"/>
<dbReference type="GO" id="GO:0004712">
    <property type="term" value="F:protein serine/threonine/tyrosine kinase activity"/>
    <property type="evidence" value="ECO:0007669"/>
    <property type="project" value="UniProtKB-EC"/>
</dbReference>
<comment type="caution">
    <text evidence="13">The sequence shown here is derived from an EMBL/GenBank/DDBJ whole genome shotgun (WGS) entry which is preliminary data.</text>
</comment>
<evidence type="ECO:0000256" key="1">
    <source>
        <dbReference type="ARBA" id="ARBA00013203"/>
    </source>
</evidence>
<dbReference type="Proteomes" id="UP000572268">
    <property type="component" value="Unassembled WGS sequence"/>
</dbReference>
<dbReference type="InterPro" id="IPR042521">
    <property type="entry name" value="DYRK"/>
</dbReference>
<dbReference type="Gene3D" id="3.30.10.30">
    <property type="entry name" value="DYRK"/>
    <property type="match status" value="1"/>
</dbReference>
<keyword evidence="11" id="KW-0812">Transmembrane</keyword>
<dbReference type="Pfam" id="PF00069">
    <property type="entry name" value="Pkinase"/>
    <property type="match status" value="1"/>
</dbReference>
<comment type="catalytic activity">
    <reaction evidence="7">
        <text>L-seryl-[protein] + ATP = O-phospho-L-seryl-[protein] + ADP + H(+)</text>
        <dbReference type="Rhea" id="RHEA:17989"/>
        <dbReference type="Rhea" id="RHEA-COMP:9863"/>
        <dbReference type="Rhea" id="RHEA-COMP:11604"/>
        <dbReference type="ChEBI" id="CHEBI:15378"/>
        <dbReference type="ChEBI" id="CHEBI:29999"/>
        <dbReference type="ChEBI" id="CHEBI:30616"/>
        <dbReference type="ChEBI" id="CHEBI:83421"/>
        <dbReference type="ChEBI" id="CHEBI:456216"/>
        <dbReference type="EC" id="2.7.12.1"/>
    </reaction>
</comment>
<evidence type="ECO:0000256" key="11">
    <source>
        <dbReference type="SAM" id="Phobius"/>
    </source>
</evidence>
<keyword evidence="11" id="KW-1133">Transmembrane helix</keyword>
<evidence type="ECO:0000313" key="13">
    <source>
        <dbReference type="EMBL" id="KAF4664594.1"/>
    </source>
</evidence>
<protein>
    <recommendedName>
        <fullName evidence="1">dual-specificity kinase</fullName>
        <ecNumber evidence="1">2.7.12.1</ecNumber>
    </recommendedName>
</protein>
<feature type="compositionally biased region" description="Basic and acidic residues" evidence="10">
    <location>
        <begin position="463"/>
        <end position="474"/>
    </location>
</feature>
<evidence type="ECO:0000313" key="14">
    <source>
        <dbReference type="Proteomes" id="UP000572268"/>
    </source>
</evidence>
<evidence type="ECO:0000256" key="10">
    <source>
        <dbReference type="SAM" id="MobiDB-lite"/>
    </source>
</evidence>
<dbReference type="GO" id="GO:0005524">
    <property type="term" value="F:ATP binding"/>
    <property type="evidence" value="ECO:0007669"/>
    <property type="project" value="UniProtKB-KW"/>
</dbReference>
<dbReference type="Gene3D" id="3.30.200.20">
    <property type="entry name" value="Phosphorylase Kinase, domain 1"/>
    <property type="match status" value="1"/>
</dbReference>
<dbReference type="PANTHER" id="PTHR24058">
    <property type="entry name" value="DUAL SPECIFICITY PROTEIN KINASE"/>
    <property type="match status" value="1"/>
</dbReference>
<keyword evidence="2" id="KW-0723">Serine/threonine-protein kinase</keyword>
<evidence type="ECO:0000256" key="6">
    <source>
        <dbReference type="ARBA" id="ARBA00022840"/>
    </source>
</evidence>
<dbReference type="SUPFAM" id="SSF56112">
    <property type="entry name" value="Protein kinase-like (PK-like)"/>
    <property type="match status" value="1"/>
</dbReference>
<keyword evidence="11" id="KW-0472">Membrane</keyword>
<feature type="region of interest" description="Disordered" evidence="10">
    <location>
        <begin position="1"/>
        <end position="39"/>
    </location>
</feature>
<dbReference type="InterPro" id="IPR011009">
    <property type="entry name" value="Kinase-like_dom_sf"/>
</dbReference>
<accession>A0A7J6LZD2</accession>
<dbReference type="AlphaFoldDB" id="A0A7J6LZD2"/>
<evidence type="ECO:0000256" key="2">
    <source>
        <dbReference type="ARBA" id="ARBA00022527"/>
    </source>
</evidence>
<dbReference type="PROSITE" id="PS50011">
    <property type="entry name" value="PROTEIN_KINASE_DOM"/>
    <property type="match status" value="1"/>
</dbReference>
<keyword evidence="6" id="KW-0067">ATP-binding</keyword>
<dbReference type="EC" id="2.7.12.1" evidence="1"/>
<feature type="region of interest" description="Disordered" evidence="10">
    <location>
        <begin position="463"/>
        <end position="492"/>
    </location>
</feature>
<comment type="catalytic activity">
    <reaction evidence="8">
        <text>L-threonyl-[protein] + ATP = O-phospho-L-threonyl-[protein] + ADP + H(+)</text>
        <dbReference type="Rhea" id="RHEA:46608"/>
        <dbReference type="Rhea" id="RHEA-COMP:11060"/>
        <dbReference type="Rhea" id="RHEA-COMP:11605"/>
        <dbReference type="ChEBI" id="CHEBI:15378"/>
        <dbReference type="ChEBI" id="CHEBI:30013"/>
        <dbReference type="ChEBI" id="CHEBI:30616"/>
        <dbReference type="ChEBI" id="CHEBI:61977"/>
        <dbReference type="ChEBI" id="CHEBI:456216"/>
        <dbReference type="EC" id="2.7.12.1"/>
    </reaction>
</comment>
<evidence type="ECO:0000256" key="3">
    <source>
        <dbReference type="ARBA" id="ARBA00022679"/>
    </source>
</evidence>
<keyword evidence="4" id="KW-0547">Nucleotide-binding</keyword>
<feature type="transmembrane region" description="Helical" evidence="11">
    <location>
        <begin position="603"/>
        <end position="627"/>
    </location>
</feature>
<sequence>MIFDETSRNDDQGSQRDCDSEDSDRTPTPGVPSDTLPDAPISACTAMRVFGDELSGYEQSEILSYRQIWFMGHPMAREYWRDILACLCNAHAVMDGKWTVHQCGLDRHGYDDLDGDYRIVLNQHIAYRFEILGLFGFGDFGHVLDVYDHREKRRCALKVVRRPEFDTERQYIELTALRRLAKVGGCDAVITLRDCFKFRQHVCLPRLGPGFLEPVSPAANCGRPQRPPNGSCRTFSHENLSGVDSNVRLPMSTIRTYAEQLVNALVYLKKSRILHCNLKPENILLMEAGSNFIRVIGFGSSRIRPFRADAITQVQSLYYRSPEVMLGLPYDESIDMWSLGCILVELFIGEPLFDGQNEPQQLRVMAEVIGKLPSDIRPYCLKRRAWASAICSGETAAQMENSGTHGERLKEFIPIEESDPMENDFLDFIRRILVSDCKKRLSAEAARYHPFLRHHTAVTQLKEKQKEEKKDTQEVPKMNNWQDKPGMPKTNIWQGKAVMPKTNIWQGKPVMLKVPAPSISGTAPPLAQASLGLPQQAQGSIGVIAPVAQQQQPVLQTTTVTPLTANPSESPPSQFAAPVMAFAGNPGLRQQATNEAPARSGGLPYYAVVLIVIGSLILATVIFYVWTSLRSKSALTRIKALFKGDRTRKSSSPANHHRERRMSYRERLQNHQRYGRFLTPPGVESDSDASSRHHRHHHHHAHGRSSPSERYGWKPSAFPIPSQSGGSMTVDLSPNTHHKSCATSSLFVTTFDFCVE</sequence>
<dbReference type="InterPro" id="IPR000719">
    <property type="entry name" value="Prot_kinase_dom"/>
</dbReference>
<feature type="compositionally biased region" description="Basic residues" evidence="10">
    <location>
        <begin position="692"/>
        <end position="703"/>
    </location>
</feature>
<dbReference type="GO" id="GO:0004674">
    <property type="term" value="F:protein serine/threonine kinase activity"/>
    <property type="evidence" value="ECO:0007669"/>
    <property type="project" value="UniProtKB-KW"/>
</dbReference>
<dbReference type="InterPro" id="IPR050494">
    <property type="entry name" value="Ser_Thr_dual-spec_kinase"/>
</dbReference>
<feature type="region of interest" description="Disordered" evidence="10">
    <location>
        <begin position="675"/>
        <end position="718"/>
    </location>
</feature>
<gene>
    <name evidence="13" type="ORF">FOL46_004144</name>
</gene>
<evidence type="ECO:0000256" key="7">
    <source>
        <dbReference type="ARBA" id="ARBA00049003"/>
    </source>
</evidence>
<evidence type="ECO:0000256" key="4">
    <source>
        <dbReference type="ARBA" id="ARBA00022741"/>
    </source>
</evidence>
<dbReference type="SMART" id="SM00220">
    <property type="entry name" value="S_TKc"/>
    <property type="match status" value="1"/>
</dbReference>
<feature type="domain" description="Protein kinase" evidence="12">
    <location>
        <begin position="129"/>
        <end position="452"/>
    </location>
</feature>
<keyword evidence="3" id="KW-0808">Transferase</keyword>
<dbReference type="Gene3D" id="1.10.510.10">
    <property type="entry name" value="Transferase(Phosphotransferase) domain 1"/>
    <property type="match status" value="1"/>
</dbReference>
<organism evidence="13 14">
    <name type="scientific">Perkinsus olseni</name>
    <name type="common">Perkinsus atlanticus</name>
    <dbReference type="NCBI Taxonomy" id="32597"/>
    <lineage>
        <taxon>Eukaryota</taxon>
        <taxon>Sar</taxon>
        <taxon>Alveolata</taxon>
        <taxon>Perkinsozoa</taxon>
        <taxon>Perkinsea</taxon>
        <taxon>Perkinsida</taxon>
        <taxon>Perkinsidae</taxon>
        <taxon>Perkinsus</taxon>
    </lineage>
</organism>
<evidence type="ECO:0000256" key="8">
    <source>
        <dbReference type="ARBA" id="ARBA00049308"/>
    </source>
</evidence>